<evidence type="ECO:0000256" key="2">
    <source>
        <dbReference type="ARBA" id="ARBA00023043"/>
    </source>
</evidence>
<feature type="domain" description="SOWAHA-C winged helix-turn-helix" evidence="6">
    <location>
        <begin position="3"/>
        <end position="87"/>
    </location>
</feature>
<dbReference type="Pfam" id="PF25877">
    <property type="entry name" value="WHD_SOWAH"/>
    <property type="match status" value="1"/>
</dbReference>
<evidence type="ECO:0000256" key="4">
    <source>
        <dbReference type="PROSITE-ProRule" id="PRU00023"/>
    </source>
</evidence>
<sequence length="421" mass="47579">MSLSRESVVSVLLSEGGRVSKAKLLARFQGMLECGDRDEKARKRELFKSLVNSVAYVRRGDDGLPYVLLKKAYRTGTPQEEEQPENASCAGREKRESLQTCEQSPSESPSCFGQEQPETVVNPKRHSGQELKKKREPAEHLSPLEQALQRSICSNMRIKPTLNVEVTPKPYALPLRMPPTNRIEVPKLHVDPDEPPKADLFRNKVKTCGAKVSDESRIPSVVPLEPSEHEWLVKCASGQWSQVYGLLLRDRQLAEKRDFMSGFTALHWAAKCGNSDMLVKILDTSRKGGVGVDINARTHGGYTPLHLAALHQQDYVVAMLVAEYGADVTVRDNSGKRAYHYLHRDAAHSVREMLGEPKFQHTTERVYEVELFPELSKGLHSISRLFQPHLSAQRRKHKQRPAFYSLRDEPQDQRHGNDHQG</sequence>
<feature type="compositionally biased region" description="Polar residues" evidence="5">
    <location>
        <begin position="98"/>
        <end position="119"/>
    </location>
</feature>
<evidence type="ECO:0000259" key="6">
    <source>
        <dbReference type="Pfam" id="PF25877"/>
    </source>
</evidence>
<dbReference type="STRING" id="109280.ENSHCOP00000013190"/>
<proteinExistence type="inferred from homology"/>
<feature type="region of interest" description="Disordered" evidence="5">
    <location>
        <begin position="390"/>
        <end position="421"/>
    </location>
</feature>
<accession>A0A3Q3DIL7</accession>
<protein>
    <submittedName>
        <fullName evidence="7">Sosondowah ankyrin repeat domain family member A</fullName>
    </submittedName>
</protein>
<dbReference type="PROSITE" id="PS50297">
    <property type="entry name" value="ANK_REP_REGION"/>
    <property type="match status" value="2"/>
</dbReference>
<dbReference type="GeneTree" id="ENSGT00950000183003"/>
<dbReference type="PANTHER" id="PTHR14491">
    <property type="entry name" value="SOSONDOWAH, ISOFORM G"/>
    <property type="match status" value="1"/>
</dbReference>
<evidence type="ECO:0000313" key="7">
    <source>
        <dbReference type="Ensembl" id="ENSHCOP00000013190.1"/>
    </source>
</evidence>
<dbReference type="InterPro" id="IPR036770">
    <property type="entry name" value="Ankyrin_rpt-contain_sf"/>
</dbReference>
<dbReference type="SUPFAM" id="SSF48403">
    <property type="entry name" value="Ankyrin repeat"/>
    <property type="match status" value="1"/>
</dbReference>
<dbReference type="Proteomes" id="UP000264820">
    <property type="component" value="Unplaced"/>
</dbReference>
<feature type="compositionally biased region" description="Basic and acidic residues" evidence="5">
    <location>
        <begin position="406"/>
        <end position="421"/>
    </location>
</feature>
<dbReference type="AlphaFoldDB" id="A0A3Q3DIL7"/>
<dbReference type="InterPro" id="IPR002110">
    <property type="entry name" value="Ankyrin_rpt"/>
</dbReference>
<name>A0A3Q3DIL7_HIPCM</name>
<feature type="region of interest" description="Disordered" evidence="5">
    <location>
        <begin position="75"/>
        <end position="139"/>
    </location>
</feature>
<dbReference type="Ensembl" id="ENSHCOT00000020444.1">
    <property type="protein sequence ID" value="ENSHCOP00000013190.1"/>
    <property type="gene ID" value="ENSHCOG00000016320.1"/>
</dbReference>
<dbReference type="PANTHER" id="PTHR14491:SF2">
    <property type="entry name" value="ANKYRIN REPEAT DOMAIN-CONTAINING PROTEIN SOWAHA"/>
    <property type="match status" value="1"/>
</dbReference>
<reference evidence="7" key="1">
    <citation type="submission" date="2025-08" db="UniProtKB">
        <authorList>
            <consortium name="Ensembl"/>
        </authorList>
    </citation>
    <scope>IDENTIFICATION</scope>
</reference>
<reference evidence="7" key="2">
    <citation type="submission" date="2025-09" db="UniProtKB">
        <authorList>
            <consortium name="Ensembl"/>
        </authorList>
    </citation>
    <scope>IDENTIFICATION</scope>
</reference>
<keyword evidence="2 4" id="KW-0040">ANK repeat</keyword>
<dbReference type="Pfam" id="PF12796">
    <property type="entry name" value="Ank_2"/>
    <property type="match status" value="1"/>
</dbReference>
<keyword evidence="1" id="KW-0677">Repeat</keyword>
<dbReference type="OMA" id="PPKPCML"/>
<feature type="compositionally biased region" description="Basic and acidic residues" evidence="5">
    <location>
        <begin position="127"/>
        <end position="139"/>
    </location>
</feature>
<evidence type="ECO:0000256" key="5">
    <source>
        <dbReference type="SAM" id="MobiDB-lite"/>
    </source>
</evidence>
<dbReference type="InterPro" id="IPR058889">
    <property type="entry name" value="WHD_SOWAHA-C"/>
</dbReference>
<feature type="repeat" description="ANK" evidence="4">
    <location>
        <begin position="300"/>
        <end position="333"/>
    </location>
</feature>
<comment type="similarity">
    <text evidence="3">Belongs to the SOWAH family.</text>
</comment>
<evidence type="ECO:0000313" key="8">
    <source>
        <dbReference type="Proteomes" id="UP000264820"/>
    </source>
</evidence>
<keyword evidence="8" id="KW-1185">Reference proteome</keyword>
<feature type="repeat" description="ANK" evidence="4">
    <location>
        <begin position="261"/>
        <end position="282"/>
    </location>
</feature>
<dbReference type="PROSITE" id="PS50088">
    <property type="entry name" value="ANK_REPEAT"/>
    <property type="match status" value="2"/>
</dbReference>
<organism evidence="7 8">
    <name type="scientific">Hippocampus comes</name>
    <name type="common">Tiger tail seahorse</name>
    <dbReference type="NCBI Taxonomy" id="109280"/>
    <lineage>
        <taxon>Eukaryota</taxon>
        <taxon>Metazoa</taxon>
        <taxon>Chordata</taxon>
        <taxon>Craniata</taxon>
        <taxon>Vertebrata</taxon>
        <taxon>Euteleostomi</taxon>
        <taxon>Actinopterygii</taxon>
        <taxon>Neopterygii</taxon>
        <taxon>Teleostei</taxon>
        <taxon>Neoteleostei</taxon>
        <taxon>Acanthomorphata</taxon>
        <taxon>Syngnathiaria</taxon>
        <taxon>Syngnathiformes</taxon>
        <taxon>Syngnathoidei</taxon>
        <taxon>Syngnathidae</taxon>
        <taxon>Hippocampus</taxon>
    </lineage>
</organism>
<evidence type="ECO:0000256" key="1">
    <source>
        <dbReference type="ARBA" id="ARBA00022737"/>
    </source>
</evidence>
<evidence type="ECO:0000256" key="3">
    <source>
        <dbReference type="ARBA" id="ARBA00038122"/>
    </source>
</evidence>
<dbReference type="Gene3D" id="1.25.40.20">
    <property type="entry name" value="Ankyrin repeat-containing domain"/>
    <property type="match status" value="1"/>
</dbReference>
<dbReference type="SMART" id="SM00248">
    <property type="entry name" value="ANK"/>
    <property type="match status" value="2"/>
</dbReference>